<evidence type="ECO:0000256" key="4">
    <source>
        <dbReference type="ARBA" id="ARBA00022692"/>
    </source>
</evidence>
<keyword evidence="10" id="KW-1185">Reference proteome</keyword>
<keyword evidence="3" id="KW-1003">Cell membrane</keyword>
<keyword evidence="5 7" id="KW-1133">Transmembrane helix</keyword>
<dbReference type="SUPFAM" id="SSF103473">
    <property type="entry name" value="MFS general substrate transporter"/>
    <property type="match status" value="1"/>
</dbReference>
<evidence type="ECO:0000256" key="2">
    <source>
        <dbReference type="ARBA" id="ARBA00022448"/>
    </source>
</evidence>
<dbReference type="Proteomes" id="UP001314166">
    <property type="component" value="Unassembled WGS sequence"/>
</dbReference>
<protein>
    <submittedName>
        <fullName evidence="9">MFS family (AraJ)</fullName>
    </submittedName>
</protein>
<feature type="transmembrane region" description="Helical" evidence="7">
    <location>
        <begin position="336"/>
        <end position="364"/>
    </location>
</feature>
<dbReference type="PANTHER" id="PTHR23517:SF2">
    <property type="entry name" value="MULTIDRUG RESISTANCE PROTEIN MDTH"/>
    <property type="match status" value="1"/>
</dbReference>
<dbReference type="PANTHER" id="PTHR23517">
    <property type="entry name" value="RESISTANCE PROTEIN MDTM, PUTATIVE-RELATED-RELATED"/>
    <property type="match status" value="1"/>
</dbReference>
<feature type="transmembrane region" description="Helical" evidence="7">
    <location>
        <begin position="110"/>
        <end position="133"/>
    </location>
</feature>
<feature type="transmembrane region" description="Helical" evidence="7">
    <location>
        <begin position="81"/>
        <end position="104"/>
    </location>
</feature>
<dbReference type="RefSeq" id="WP_338343882.1">
    <property type="nucleotide sequence ID" value="NZ_CAUZLH010000003.1"/>
</dbReference>
<sequence length="404" mass="43969">MPNTQSRWDPNTRHHRFWILAVSLSIATSKGIAPALPALQKAFSNYPATMVNLLATIPQIPALVVLLFSGQLANRFGIKKVISTGILLMAVTGILPSVLTNFWLIFATRLLFGVGIGLVNSLAITLIDFVYEGEDQAQMLGNRSAFEPIGLTLVNLSVGALLAVSWQVSFLAYALLFIVWWGFIQVVPEYQPRQKSANADAAQVTKHEQPKYLLPIIGSAIYCGLLTVGMSIVNVYTPYLVLAHHLGGSMTSSVIITVYTLTSMVMGFLFGTFFHFLHRYIFLFGLFFMGVGAVFFYSARGLTTLTLSVIVVGLSYPMAGTYLFDTIANRIPQRMAGLANSILLVGCNAGTALAPAIVSALNVIGPKSALDGGIRLYGELMFALMLLTALLMWWSRKKGVRKSS</sequence>
<evidence type="ECO:0000256" key="1">
    <source>
        <dbReference type="ARBA" id="ARBA00004651"/>
    </source>
</evidence>
<evidence type="ECO:0000256" key="6">
    <source>
        <dbReference type="ARBA" id="ARBA00023136"/>
    </source>
</evidence>
<proteinExistence type="predicted"/>
<evidence type="ECO:0000256" key="3">
    <source>
        <dbReference type="ARBA" id="ARBA00022475"/>
    </source>
</evidence>
<evidence type="ECO:0000256" key="7">
    <source>
        <dbReference type="SAM" id="Phobius"/>
    </source>
</evidence>
<evidence type="ECO:0000259" key="8">
    <source>
        <dbReference type="PROSITE" id="PS50850"/>
    </source>
</evidence>
<reference evidence="9 10" key="1">
    <citation type="submission" date="2023-10" db="EMBL/GenBank/DDBJ databases">
        <authorList>
            <person name="Botero Cardona J."/>
        </authorList>
    </citation>
    <scope>NUCLEOTIDE SEQUENCE [LARGE SCALE GENOMIC DNA]</scope>
    <source>
        <strain evidence="9 10">R-55214</strain>
    </source>
</reference>
<dbReference type="InterPro" id="IPR050171">
    <property type="entry name" value="MFS_Transporters"/>
</dbReference>
<comment type="caution">
    <text evidence="9">The sequence shown here is derived from an EMBL/GenBank/DDBJ whole genome shotgun (WGS) entry which is preliminary data.</text>
</comment>
<dbReference type="InterPro" id="IPR036259">
    <property type="entry name" value="MFS_trans_sf"/>
</dbReference>
<keyword evidence="4 7" id="KW-0812">Transmembrane</keyword>
<dbReference type="Pfam" id="PF07690">
    <property type="entry name" value="MFS_1"/>
    <property type="match status" value="1"/>
</dbReference>
<feature type="transmembrane region" description="Helical" evidence="7">
    <location>
        <begin position="253"/>
        <end position="273"/>
    </location>
</feature>
<feature type="transmembrane region" description="Helical" evidence="7">
    <location>
        <begin position="305"/>
        <end position="324"/>
    </location>
</feature>
<organism evidence="9 10">
    <name type="scientific">Fructobacillus evanidus</name>
    <dbReference type="NCBI Taxonomy" id="3064281"/>
    <lineage>
        <taxon>Bacteria</taxon>
        <taxon>Bacillati</taxon>
        <taxon>Bacillota</taxon>
        <taxon>Bacilli</taxon>
        <taxon>Lactobacillales</taxon>
        <taxon>Lactobacillaceae</taxon>
        <taxon>Fructobacillus</taxon>
    </lineage>
</organism>
<keyword evidence="2" id="KW-0813">Transport</keyword>
<name>A0ABM9MVN0_9LACO</name>
<feature type="transmembrane region" description="Helical" evidence="7">
    <location>
        <begin position="212"/>
        <end position="233"/>
    </location>
</feature>
<evidence type="ECO:0000256" key="5">
    <source>
        <dbReference type="ARBA" id="ARBA00022989"/>
    </source>
</evidence>
<accession>A0ABM9MVN0</accession>
<dbReference type="PROSITE" id="PS50850">
    <property type="entry name" value="MFS"/>
    <property type="match status" value="1"/>
</dbReference>
<feature type="transmembrane region" description="Helical" evidence="7">
    <location>
        <begin position="17"/>
        <end position="36"/>
    </location>
</feature>
<gene>
    <name evidence="9" type="ORF">R55214_HHFBAMCI_00927</name>
</gene>
<feature type="transmembrane region" description="Helical" evidence="7">
    <location>
        <begin position="48"/>
        <end position="69"/>
    </location>
</feature>
<evidence type="ECO:0000313" key="9">
    <source>
        <dbReference type="EMBL" id="CAK1243279.1"/>
    </source>
</evidence>
<evidence type="ECO:0000313" key="10">
    <source>
        <dbReference type="Proteomes" id="UP001314166"/>
    </source>
</evidence>
<comment type="subcellular location">
    <subcellularLocation>
        <location evidence="1">Cell membrane</location>
        <topology evidence="1">Multi-pass membrane protein</topology>
    </subcellularLocation>
</comment>
<feature type="transmembrane region" description="Helical" evidence="7">
    <location>
        <begin position="376"/>
        <end position="394"/>
    </location>
</feature>
<feature type="domain" description="Major facilitator superfamily (MFS) profile" evidence="8">
    <location>
        <begin position="1"/>
        <end position="397"/>
    </location>
</feature>
<dbReference type="Gene3D" id="1.20.1250.20">
    <property type="entry name" value="MFS general substrate transporter like domains"/>
    <property type="match status" value="1"/>
</dbReference>
<keyword evidence="6 7" id="KW-0472">Membrane</keyword>
<feature type="transmembrane region" description="Helical" evidence="7">
    <location>
        <begin position="280"/>
        <end position="299"/>
    </location>
</feature>
<dbReference type="InterPro" id="IPR011701">
    <property type="entry name" value="MFS"/>
</dbReference>
<dbReference type="InterPro" id="IPR020846">
    <property type="entry name" value="MFS_dom"/>
</dbReference>
<dbReference type="EMBL" id="CAUZMB010000005">
    <property type="protein sequence ID" value="CAK1243279.1"/>
    <property type="molecule type" value="Genomic_DNA"/>
</dbReference>
<feature type="transmembrane region" description="Helical" evidence="7">
    <location>
        <begin position="170"/>
        <end position="191"/>
    </location>
</feature>